<proteinExistence type="predicted"/>
<dbReference type="EMBL" id="FWYB01000008">
    <property type="protein sequence ID" value="SMD01817.1"/>
    <property type="molecule type" value="Genomic_DNA"/>
</dbReference>
<accession>A0A1W2DWY2</accession>
<evidence type="ECO:0000313" key="2">
    <source>
        <dbReference type="Proteomes" id="UP000192678"/>
    </source>
</evidence>
<dbReference type="OrthoDB" id="8418771at2"/>
<dbReference type="RefSeq" id="WP_084290320.1">
    <property type="nucleotide sequence ID" value="NZ_FWYB01000008.1"/>
</dbReference>
<evidence type="ECO:0008006" key="3">
    <source>
        <dbReference type="Google" id="ProtNLM"/>
    </source>
</evidence>
<gene>
    <name evidence="1" type="ORF">SAMN04488101_108219</name>
</gene>
<evidence type="ECO:0000313" key="1">
    <source>
        <dbReference type="EMBL" id="SMD01817.1"/>
    </source>
</evidence>
<name>A0A1W2DWY2_9SPHI</name>
<dbReference type="STRING" id="475255.SAMN04488101_108219"/>
<reference evidence="1 2" key="1">
    <citation type="submission" date="2017-04" db="EMBL/GenBank/DDBJ databases">
        <authorList>
            <person name="Afonso C.L."/>
            <person name="Miller P.J."/>
            <person name="Scott M.A."/>
            <person name="Spackman E."/>
            <person name="Goraichik I."/>
            <person name="Dimitrov K.M."/>
            <person name="Suarez D.L."/>
            <person name="Swayne D.E."/>
        </authorList>
    </citation>
    <scope>NUCLEOTIDE SEQUENCE [LARGE SCALE GENOMIC DNA]</scope>
    <source>
        <strain evidence="1 2">DSM 19625</strain>
    </source>
</reference>
<dbReference type="AlphaFoldDB" id="A0A1W2DWY2"/>
<organism evidence="1 2">
    <name type="scientific">Pedobacter nyackensis</name>
    <dbReference type="NCBI Taxonomy" id="475255"/>
    <lineage>
        <taxon>Bacteria</taxon>
        <taxon>Pseudomonadati</taxon>
        <taxon>Bacteroidota</taxon>
        <taxon>Sphingobacteriia</taxon>
        <taxon>Sphingobacteriales</taxon>
        <taxon>Sphingobacteriaceae</taxon>
        <taxon>Pedobacter</taxon>
    </lineage>
</organism>
<sequence length="103" mass="11543">MKSYETVSEAINDLFDLGYTKDFNIATDEDCLICSKTGLSLSPDEFQIDEVYRFEGETDPGDEMVIFAISSKVLSVGGVLVNAYGVYADEHAWKVVQRLKKYV</sequence>
<keyword evidence="2" id="KW-1185">Reference proteome</keyword>
<protein>
    <recommendedName>
        <fullName evidence="3">Phosphoribosylpyrophosphate synthetase</fullName>
    </recommendedName>
</protein>
<dbReference type="Proteomes" id="UP000192678">
    <property type="component" value="Unassembled WGS sequence"/>
</dbReference>